<evidence type="ECO:0000313" key="2">
    <source>
        <dbReference type="EMBL" id="KON30544.1"/>
    </source>
</evidence>
<dbReference type="Proteomes" id="UP000037210">
    <property type="component" value="Unassembled WGS sequence"/>
</dbReference>
<reference evidence="2 3" key="1">
    <citation type="submission" date="2015-06" db="EMBL/GenBank/DDBJ databases">
        <title>New insights into the roles of widespread benthic archaea in carbon and nitrogen cycling.</title>
        <authorList>
            <person name="Lazar C.S."/>
            <person name="Baker B.J."/>
            <person name="Seitz K.W."/>
            <person name="Hyde A.S."/>
            <person name="Dick G.J."/>
            <person name="Hinrichs K.-U."/>
            <person name="Teske A.P."/>
        </authorList>
    </citation>
    <scope>NUCLEOTIDE SEQUENCE [LARGE SCALE GENOMIC DNA]</scope>
    <source>
        <strain evidence="2">DG-45</strain>
    </source>
</reference>
<dbReference type="Pfam" id="PF00571">
    <property type="entry name" value="CBS"/>
    <property type="match status" value="1"/>
</dbReference>
<organism evidence="2 3">
    <name type="scientific">miscellaneous Crenarchaeota group-15 archaeon DG-45</name>
    <dbReference type="NCBI Taxonomy" id="1685127"/>
    <lineage>
        <taxon>Archaea</taxon>
        <taxon>Candidatus Bathyarchaeota</taxon>
        <taxon>MCG-15</taxon>
    </lineage>
</organism>
<dbReference type="SUPFAM" id="SSF54631">
    <property type="entry name" value="CBS-domain pair"/>
    <property type="match status" value="1"/>
</dbReference>
<dbReference type="InterPro" id="IPR000644">
    <property type="entry name" value="CBS_dom"/>
</dbReference>
<comment type="caution">
    <text evidence="2">The sequence shown here is derived from an EMBL/GenBank/DDBJ whole genome shotgun (WGS) entry which is preliminary data.</text>
</comment>
<accession>A0A0M0BQ34</accession>
<name>A0A0M0BQ34_9ARCH</name>
<dbReference type="AlphaFoldDB" id="A0A0M0BQ34"/>
<feature type="domain" description="CBS" evidence="1">
    <location>
        <begin position="4"/>
        <end position="48"/>
    </location>
</feature>
<dbReference type="Gene3D" id="3.10.580.10">
    <property type="entry name" value="CBS-domain"/>
    <property type="match status" value="1"/>
</dbReference>
<sequence>MRSLVVDEEEPIEEIINFAEQPSSRGTFLVDRERRLKGVITRLDLLNWAKFKPGEGIDLGRIGASISDIRRYVYSAAAREFANEYSYSAHVKPDDIISALNLMISSNLIDVPVVDEQGKILGDLKRTS</sequence>
<dbReference type="InterPro" id="IPR046342">
    <property type="entry name" value="CBS_dom_sf"/>
</dbReference>
<evidence type="ECO:0000259" key="1">
    <source>
        <dbReference type="Pfam" id="PF00571"/>
    </source>
</evidence>
<gene>
    <name evidence="2" type="ORF">AC482_03570</name>
</gene>
<protein>
    <recommendedName>
        <fullName evidence="1">CBS domain-containing protein</fullName>
    </recommendedName>
</protein>
<evidence type="ECO:0000313" key="3">
    <source>
        <dbReference type="Proteomes" id="UP000037210"/>
    </source>
</evidence>
<dbReference type="EMBL" id="LFWZ01000028">
    <property type="protein sequence ID" value="KON30544.1"/>
    <property type="molecule type" value="Genomic_DNA"/>
</dbReference>
<proteinExistence type="predicted"/>